<dbReference type="Pfam" id="PF09719">
    <property type="entry name" value="C_GCAxxG_C_C"/>
    <property type="match status" value="1"/>
</dbReference>
<accession>A0AAU9DTE4</accession>
<organism evidence="1 2">
    <name type="scientific">Haliovirga abyssi</name>
    <dbReference type="NCBI Taxonomy" id="2996794"/>
    <lineage>
        <taxon>Bacteria</taxon>
        <taxon>Fusobacteriati</taxon>
        <taxon>Fusobacteriota</taxon>
        <taxon>Fusobacteriia</taxon>
        <taxon>Fusobacteriales</taxon>
        <taxon>Haliovirgaceae</taxon>
        <taxon>Haliovirga</taxon>
    </lineage>
</organism>
<evidence type="ECO:0000313" key="1">
    <source>
        <dbReference type="EMBL" id="BDU50424.1"/>
    </source>
</evidence>
<dbReference type="AlphaFoldDB" id="A0AAU9DTE4"/>
<dbReference type="KEGG" id="haby:HLVA_09930"/>
<reference evidence="1 2" key="1">
    <citation type="submission" date="2022-11" db="EMBL/GenBank/DDBJ databases">
        <title>Haliovirga abyssi gen. nov., sp. nov., a mesophilic fermentative bacterium isolated from the Iheya North hydrothermal field and the proposal of Haliovirgaceae fam. nov.</title>
        <authorList>
            <person name="Miyazaki U."/>
            <person name="Tame A."/>
            <person name="Miyazaki J."/>
            <person name="Takai K."/>
            <person name="Sawayama S."/>
            <person name="Kitajima M."/>
            <person name="Okamoto A."/>
            <person name="Nakagawa S."/>
        </authorList>
    </citation>
    <scope>NUCLEOTIDE SEQUENCE [LARGE SCALE GENOMIC DNA]</scope>
    <source>
        <strain evidence="1 2">IC12</strain>
    </source>
</reference>
<name>A0AAU9DTE4_9FUSO</name>
<sequence length="138" mass="15563">MEIIKKIEEKVKYCYWEKDYNCAITSIKVLSELFNIKIGEEILNSAIGIPGAGRYGAQCGLVNGALMIIGLRGKEKSLENKDIRELCNKFSKEFDEKFKSLLCSELRPQGFNENNPPHLCEPITNESILLAYEIISGT</sequence>
<evidence type="ECO:0000313" key="2">
    <source>
        <dbReference type="Proteomes" id="UP001321582"/>
    </source>
</evidence>
<dbReference type="InterPro" id="IPR010181">
    <property type="entry name" value="CGCAxxGCC_motif"/>
</dbReference>
<dbReference type="InterPro" id="IPR036280">
    <property type="entry name" value="Multihaem_cyt_sf"/>
</dbReference>
<dbReference type="Proteomes" id="UP001321582">
    <property type="component" value="Chromosome"/>
</dbReference>
<protein>
    <recommendedName>
        <fullName evidence="3">C_GCAxxG_C_C family protein</fullName>
    </recommendedName>
</protein>
<gene>
    <name evidence="1" type="ORF">HLVA_09930</name>
</gene>
<dbReference type="SUPFAM" id="SSF48695">
    <property type="entry name" value="Multiheme cytochromes"/>
    <property type="match status" value="1"/>
</dbReference>
<dbReference type="EMBL" id="AP027059">
    <property type="protein sequence ID" value="BDU50424.1"/>
    <property type="molecule type" value="Genomic_DNA"/>
</dbReference>
<evidence type="ECO:0008006" key="3">
    <source>
        <dbReference type="Google" id="ProtNLM"/>
    </source>
</evidence>
<dbReference type="RefSeq" id="WP_307905354.1">
    <property type="nucleotide sequence ID" value="NZ_AP027059.1"/>
</dbReference>
<proteinExistence type="predicted"/>
<dbReference type="NCBIfam" id="TIGR01909">
    <property type="entry name" value="C_GCAxxG_C_C"/>
    <property type="match status" value="1"/>
</dbReference>
<keyword evidence="2" id="KW-1185">Reference proteome</keyword>